<feature type="non-terminal residue" evidence="3">
    <location>
        <position position="1"/>
    </location>
</feature>
<protein>
    <submittedName>
        <fullName evidence="3">Contactin-like</fullName>
    </submittedName>
</protein>
<gene>
    <name evidence="3" type="primary">LOC108622550</name>
</gene>
<name>A0AAJ7N453_9HYME</name>
<sequence>KEETAVYYLSRSKRPWALVVGLLPDTYYYVKVMAYNAAGEGSESEKYLERTYKKAPQKPLSSVNVFEMDLSTIRVTWCYVQPSLEEESLIGYKIRVWELD</sequence>
<dbReference type="PROSITE" id="PS50853">
    <property type="entry name" value="FN3"/>
    <property type="match status" value="1"/>
</dbReference>
<dbReference type="CDD" id="cd00063">
    <property type="entry name" value="FN3"/>
    <property type="match status" value="1"/>
</dbReference>
<feature type="non-terminal residue" evidence="3">
    <location>
        <position position="100"/>
    </location>
</feature>
<dbReference type="KEGG" id="ccal:108622550"/>
<dbReference type="GeneID" id="108622550"/>
<proteinExistence type="predicted"/>
<dbReference type="AlphaFoldDB" id="A0AAJ7N453"/>
<evidence type="ECO:0000313" key="2">
    <source>
        <dbReference type="Proteomes" id="UP000694925"/>
    </source>
</evidence>
<organism evidence="2 3">
    <name type="scientific">Ceratina calcarata</name>
    <dbReference type="NCBI Taxonomy" id="156304"/>
    <lineage>
        <taxon>Eukaryota</taxon>
        <taxon>Metazoa</taxon>
        <taxon>Ecdysozoa</taxon>
        <taxon>Arthropoda</taxon>
        <taxon>Hexapoda</taxon>
        <taxon>Insecta</taxon>
        <taxon>Pterygota</taxon>
        <taxon>Neoptera</taxon>
        <taxon>Endopterygota</taxon>
        <taxon>Hymenoptera</taxon>
        <taxon>Apocrita</taxon>
        <taxon>Aculeata</taxon>
        <taxon>Apoidea</taxon>
        <taxon>Anthophila</taxon>
        <taxon>Apidae</taxon>
        <taxon>Ceratina</taxon>
        <taxon>Zadontomerus</taxon>
    </lineage>
</organism>
<keyword evidence="2" id="KW-1185">Reference proteome</keyword>
<dbReference type="SUPFAM" id="SSF49265">
    <property type="entry name" value="Fibronectin type III"/>
    <property type="match status" value="1"/>
</dbReference>
<reference evidence="3" key="1">
    <citation type="submission" date="2025-08" db="UniProtKB">
        <authorList>
            <consortium name="RefSeq"/>
        </authorList>
    </citation>
    <scope>IDENTIFICATION</scope>
    <source>
        <tissue evidence="3">Whole body</tissue>
    </source>
</reference>
<dbReference type="InterPro" id="IPR003961">
    <property type="entry name" value="FN3_dom"/>
</dbReference>
<evidence type="ECO:0000259" key="1">
    <source>
        <dbReference type="PROSITE" id="PS50853"/>
    </source>
</evidence>
<evidence type="ECO:0000313" key="3">
    <source>
        <dbReference type="RefSeq" id="XP_017875975.1"/>
    </source>
</evidence>
<dbReference type="InterPro" id="IPR036116">
    <property type="entry name" value="FN3_sf"/>
</dbReference>
<dbReference type="Gene3D" id="2.60.40.10">
    <property type="entry name" value="Immunoglobulins"/>
    <property type="match status" value="1"/>
</dbReference>
<dbReference type="Proteomes" id="UP000694925">
    <property type="component" value="Unplaced"/>
</dbReference>
<feature type="domain" description="Fibronectin type-III" evidence="1">
    <location>
        <begin position="1"/>
        <end position="54"/>
    </location>
</feature>
<dbReference type="InterPro" id="IPR013783">
    <property type="entry name" value="Ig-like_fold"/>
</dbReference>
<dbReference type="RefSeq" id="XP_017875975.1">
    <property type="nucleotide sequence ID" value="XM_018020486.1"/>
</dbReference>
<accession>A0AAJ7N453</accession>